<protein>
    <recommendedName>
        <fullName evidence="2">Fructose-bisphosphate aldolase</fullName>
        <shortName evidence="2">FBP aldolase</shortName>
        <ecNumber evidence="2">4.1.2.13</ecNumber>
    </recommendedName>
</protein>
<dbReference type="GO" id="GO:0004332">
    <property type="term" value="F:fructose-bisphosphate aldolase activity"/>
    <property type="evidence" value="ECO:0007669"/>
    <property type="project" value="UniProtKB-EC"/>
</dbReference>
<evidence type="ECO:0000256" key="2">
    <source>
        <dbReference type="RuleBase" id="RU366023"/>
    </source>
</evidence>
<dbReference type="InterPro" id="IPR000771">
    <property type="entry name" value="FBA_II"/>
</dbReference>
<dbReference type="AlphaFoldDB" id="A0A316V5G5"/>
<dbReference type="EC" id="4.1.2.13" evidence="2"/>
<comment type="similarity">
    <text evidence="2">Belongs to the class II fructose-bisphosphate aldolase family.</text>
</comment>
<name>A0A316V5G5_9BASI</name>
<dbReference type="PIRSF" id="PIRSF001359">
    <property type="entry name" value="F_bP_aldolase_II"/>
    <property type="match status" value="1"/>
</dbReference>
<proteinExistence type="inferred from homology"/>
<keyword evidence="2" id="KW-0324">Glycolysis</keyword>
<evidence type="ECO:0000256" key="1">
    <source>
        <dbReference type="PROSITE-ProRule" id="PRU10100"/>
    </source>
</evidence>
<keyword evidence="4" id="KW-1185">Reference proteome</keyword>
<sequence>MPSSLSAEKNLSLKILKAASKGKYAILAQSCYDAQSVIALIRAAEETNSPAIAQLFPITMKQFGIYFTRFVIEACHSAKVPISVHVDHAGTEEDIERVLQFAEKGAAVDSIMIDCSHHDSDEENIAMAKPFCQRAEKLGMAVEVELGRLAGGEAGVRTIPEGALTKPEKAEKFLNELNVDLLAPSIGNIHGQYINPPNFRLDLLEELQSKIGNGTKSDAIIVLHGTDTLSDQLFKDCVERGCTKINVNSWARDPQVQYWEKNMERQGLPDAYEGGMQEFEKACKRFFKLLGSEGKA</sequence>
<dbReference type="PANTHER" id="PTHR30304:SF0">
    <property type="entry name" value="D-TAGATOSE-1,6-BISPHOSPHATE ALDOLASE SUBUNIT GATY-RELATED"/>
    <property type="match status" value="1"/>
</dbReference>
<dbReference type="GO" id="GO:0008270">
    <property type="term" value="F:zinc ion binding"/>
    <property type="evidence" value="ECO:0007669"/>
    <property type="project" value="UniProtKB-UniRule"/>
</dbReference>
<accession>A0A316V5G5</accession>
<comment type="pathway">
    <text evidence="2">Carbohydrate degradation; glycolysis; D-glyceraldehyde 3-phosphate and glycerone phosphate from D-glucose: step 4/4.</text>
</comment>
<dbReference type="GO" id="GO:0006096">
    <property type="term" value="P:glycolytic process"/>
    <property type="evidence" value="ECO:0007669"/>
    <property type="project" value="UniProtKB-UniPathway"/>
</dbReference>
<dbReference type="PANTHER" id="PTHR30304">
    <property type="entry name" value="D-TAGATOSE-1,6-BISPHOSPHATE ALDOLASE"/>
    <property type="match status" value="1"/>
</dbReference>
<dbReference type="EMBL" id="KZ819605">
    <property type="protein sequence ID" value="PWN32756.1"/>
    <property type="molecule type" value="Genomic_DNA"/>
</dbReference>
<dbReference type="PROSITE" id="PS00917">
    <property type="entry name" value="ASN_GLN_ASE_2"/>
    <property type="match status" value="1"/>
</dbReference>
<comment type="catalytic activity">
    <reaction evidence="2">
        <text>beta-D-fructose 1,6-bisphosphate = D-glyceraldehyde 3-phosphate + dihydroxyacetone phosphate</text>
        <dbReference type="Rhea" id="RHEA:14729"/>
        <dbReference type="ChEBI" id="CHEBI:32966"/>
        <dbReference type="ChEBI" id="CHEBI:57642"/>
        <dbReference type="ChEBI" id="CHEBI:59776"/>
        <dbReference type="EC" id="4.1.2.13"/>
    </reaction>
</comment>
<keyword evidence="2" id="KW-0456">Lyase</keyword>
<dbReference type="Proteomes" id="UP000245771">
    <property type="component" value="Unassembled WGS sequence"/>
</dbReference>
<comment type="function">
    <text evidence="2">Catalyzes the aldol condensation of dihydroxyacetone phosphate (DHAP or glycerone-phosphate) with glyceraldehyde 3-phosphate (G3P) to form fructose 1,6-bisphosphate (FBP) in gluconeogenesis and the reverse reaction in glycolysis.</text>
</comment>
<dbReference type="UniPathway" id="UPA00109">
    <property type="reaction ID" value="UER00183"/>
</dbReference>
<dbReference type="InterPro" id="IPR027475">
    <property type="entry name" value="Asparaginase/glutaminase_AS2"/>
</dbReference>
<dbReference type="RefSeq" id="XP_025353058.1">
    <property type="nucleotide sequence ID" value="XM_025499402.1"/>
</dbReference>
<feature type="active site" evidence="1">
    <location>
        <position position="226"/>
    </location>
</feature>
<gene>
    <name evidence="3" type="ORF">FA14DRAFT_162047</name>
</gene>
<dbReference type="Gene3D" id="3.20.20.70">
    <property type="entry name" value="Aldolase class I"/>
    <property type="match status" value="1"/>
</dbReference>
<keyword evidence="2" id="KW-0479">Metal-binding</keyword>
<dbReference type="InParanoid" id="A0A316V5G5"/>
<dbReference type="InterPro" id="IPR013785">
    <property type="entry name" value="Aldolase_TIM"/>
</dbReference>
<dbReference type="STRING" id="1280837.A0A316V5G5"/>
<organism evidence="3 4">
    <name type="scientific">Meira miltonrushii</name>
    <dbReference type="NCBI Taxonomy" id="1280837"/>
    <lineage>
        <taxon>Eukaryota</taxon>
        <taxon>Fungi</taxon>
        <taxon>Dikarya</taxon>
        <taxon>Basidiomycota</taxon>
        <taxon>Ustilaginomycotina</taxon>
        <taxon>Exobasidiomycetes</taxon>
        <taxon>Exobasidiales</taxon>
        <taxon>Brachybasidiaceae</taxon>
        <taxon>Meira</taxon>
    </lineage>
</organism>
<dbReference type="InterPro" id="IPR050246">
    <property type="entry name" value="Class_II_FBP_aldolase"/>
</dbReference>
<dbReference type="OrthoDB" id="2558351at2759"/>
<keyword evidence="2" id="KW-0862">Zinc</keyword>
<reference evidence="3 4" key="1">
    <citation type="journal article" date="2018" name="Mol. Biol. Evol.">
        <title>Broad Genomic Sampling Reveals a Smut Pathogenic Ancestry of the Fungal Clade Ustilaginomycotina.</title>
        <authorList>
            <person name="Kijpornyongpan T."/>
            <person name="Mondo S.J."/>
            <person name="Barry K."/>
            <person name="Sandor L."/>
            <person name="Lee J."/>
            <person name="Lipzen A."/>
            <person name="Pangilinan J."/>
            <person name="LaButti K."/>
            <person name="Hainaut M."/>
            <person name="Henrissat B."/>
            <person name="Grigoriev I.V."/>
            <person name="Spatafora J.W."/>
            <person name="Aime M.C."/>
        </authorList>
    </citation>
    <scope>NUCLEOTIDE SEQUENCE [LARGE SCALE GENOMIC DNA]</scope>
    <source>
        <strain evidence="3 4">MCA 3882</strain>
    </source>
</reference>
<dbReference type="SUPFAM" id="SSF51569">
    <property type="entry name" value="Aldolase"/>
    <property type="match status" value="1"/>
</dbReference>
<comment type="cofactor">
    <cofactor evidence="2">
        <name>Zn(2+)</name>
        <dbReference type="ChEBI" id="CHEBI:29105"/>
    </cofactor>
    <text evidence="2">Binds 2 Zn(2+) ions per subunit. One is catalytic and the other provides a structural contribution.</text>
</comment>
<evidence type="ECO:0000313" key="3">
    <source>
        <dbReference type="EMBL" id="PWN32756.1"/>
    </source>
</evidence>
<evidence type="ECO:0000313" key="4">
    <source>
        <dbReference type="Proteomes" id="UP000245771"/>
    </source>
</evidence>
<dbReference type="GeneID" id="37021183"/>
<dbReference type="Pfam" id="PF01116">
    <property type="entry name" value="F_bP_aldolase"/>
    <property type="match status" value="1"/>
</dbReference>